<dbReference type="InterPro" id="IPR021322">
    <property type="entry name" value="DUF2924"/>
</dbReference>
<proteinExistence type="predicted"/>
<accession>A0A2X0RB25</accession>
<sequence length="153" mass="17381">MSSPTNVTVRIAQLPNLPMQDLWSLWDELFDQRPGHHNRTYLENRIAYKLQERAFGGLTISVRRRLEKIGMTGEVPNHKRRNHTQIAPGATLVREYNGLSYRVTVLEDGRFEFQGQPFKSLSAIARAITGSAWSGPVFFGLKPSSRDRKGGEQ</sequence>
<dbReference type="Pfam" id="PF11149">
    <property type="entry name" value="DUF2924"/>
    <property type="match status" value="1"/>
</dbReference>
<name>A0A2X0RB25_9PROT</name>
<dbReference type="AlphaFoldDB" id="A0A2X0RB25"/>
<protein>
    <recommendedName>
        <fullName evidence="2">Elements of external origin</fullName>
    </recommendedName>
</protein>
<dbReference type="EMBL" id="LS423452">
    <property type="protein sequence ID" value="SPS04784.1"/>
    <property type="molecule type" value="Genomic_DNA"/>
</dbReference>
<evidence type="ECO:0008006" key="2">
    <source>
        <dbReference type="Google" id="ProtNLM"/>
    </source>
</evidence>
<reference evidence="1" key="1">
    <citation type="submission" date="2018-05" db="EMBL/GenBank/DDBJ databases">
        <authorList>
            <person name="Lanie J.A."/>
            <person name="Ng W.-L."/>
            <person name="Kazmierczak K.M."/>
            <person name="Andrzejewski T.M."/>
            <person name="Davidsen T.M."/>
            <person name="Wayne K.J."/>
            <person name="Tettelin H."/>
            <person name="Glass J.I."/>
            <person name="Rusch D."/>
            <person name="Podicherti R."/>
            <person name="Tsui H.-C.T."/>
            <person name="Winkler M.E."/>
        </authorList>
    </citation>
    <scope>NUCLEOTIDE SEQUENCE</scope>
    <source>
        <strain evidence="1">KNB</strain>
    </source>
</reference>
<evidence type="ECO:0000313" key="1">
    <source>
        <dbReference type="EMBL" id="SPS04784.1"/>
    </source>
</evidence>
<gene>
    <name evidence="1" type="ORF">NITFAB_0373</name>
</gene>
<organism evidence="1">
    <name type="scientific">Candidatus Nitrotoga fabula</name>
    <dbReference type="NCBI Taxonomy" id="2182327"/>
    <lineage>
        <taxon>Bacteria</taxon>
        <taxon>Pseudomonadati</taxon>
        <taxon>Pseudomonadota</taxon>
        <taxon>Betaproteobacteria</taxon>
        <taxon>Nitrosomonadales</taxon>
        <taxon>Gallionellaceae</taxon>
        <taxon>Candidatus Nitrotoga</taxon>
    </lineage>
</organism>